<evidence type="ECO:0000313" key="1">
    <source>
        <dbReference type="EMBL" id="WMV13851.1"/>
    </source>
</evidence>
<dbReference type="Proteomes" id="UP001234989">
    <property type="component" value="Chromosome 2"/>
</dbReference>
<proteinExistence type="predicted"/>
<organism evidence="1 2">
    <name type="scientific">Solanum verrucosum</name>
    <dbReference type="NCBI Taxonomy" id="315347"/>
    <lineage>
        <taxon>Eukaryota</taxon>
        <taxon>Viridiplantae</taxon>
        <taxon>Streptophyta</taxon>
        <taxon>Embryophyta</taxon>
        <taxon>Tracheophyta</taxon>
        <taxon>Spermatophyta</taxon>
        <taxon>Magnoliopsida</taxon>
        <taxon>eudicotyledons</taxon>
        <taxon>Gunneridae</taxon>
        <taxon>Pentapetalae</taxon>
        <taxon>asterids</taxon>
        <taxon>lamiids</taxon>
        <taxon>Solanales</taxon>
        <taxon>Solanaceae</taxon>
        <taxon>Solanoideae</taxon>
        <taxon>Solaneae</taxon>
        <taxon>Solanum</taxon>
    </lineage>
</organism>
<name>A0AAF0TCK7_SOLVR</name>
<protein>
    <submittedName>
        <fullName evidence="1">Uncharacterized protein</fullName>
    </submittedName>
</protein>
<accession>A0AAF0TCK7</accession>
<sequence>MSNCPQLKSLKLQEFCGFNRLHMTSPKCRRLHLIHHSHPCGDWYSFEGDICCFKIVAPHIEHLTISGVFNHTKIKLGDLSSLKHANLDLVCDEFNEMDEYIVKDLLVSVPCANELILSSWFIKVISNLMLEGENVSLPLLECRWLTITFCISKLSFP</sequence>
<gene>
    <name evidence="1" type="ORF">MTR67_007236</name>
</gene>
<dbReference type="EMBL" id="CP133613">
    <property type="protein sequence ID" value="WMV13851.1"/>
    <property type="molecule type" value="Genomic_DNA"/>
</dbReference>
<dbReference type="AlphaFoldDB" id="A0AAF0TCK7"/>
<reference evidence="1" key="1">
    <citation type="submission" date="2023-08" db="EMBL/GenBank/DDBJ databases">
        <title>A de novo genome assembly of Solanum verrucosum Schlechtendal, a Mexican diploid species geographically isolated from the other diploid A-genome species in potato relatives.</title>
        <authorList>
            <person name="Hosaka K."/>
        </authorList>
    </citation>
    <scope>NUCLEOTIDE SEQUENCE</scope>
    <source>
        <tissue evidence="1">Young leaves</tissue>
    </source>
</reference>
<evidence type="ECO:0000313" key="2">
    <source>
        <dbReference type="Proteomes" id="UP001234989"/>
    </source>
</evidence>
<keyword evidence="2" id="KW-1185">Reference proteome</keyword>